<gene>
    <name evidence="1" type="ORF">FRX31_019546</name>
</gene>
<protein>
    <submittedName>
        <fullName evidence="1">Uncharacterized protein</fullName>
    </submittedName>
</protein>
<dbReference type="AlphaFoldDB" id="A0A7J6W1N5"/>
<feature type="non-terminal residue" evidence="1">
    <location>
        <position position="81"/>
    </location>
</feature>
<keyword evidence="2" id="KW-1185">Reference proteome</keyword>
<dbReference type="Proteomes" id="UP000554482">
    <property type="component" value="Unassembled WGS sequence"/>
</dbReference>
<reference evidence="1 2" key="1">
    <citation type="submission" date="2020-06" db="EMBL/GenBank/DDBJ databases">
        <title>Transcriptomic and genomic resources for Thalictrum thalictroides and T. hernandezii: Facilitating candidate gene discovery in an emerging model plant lineage.</title>
        <authorList>
            <person name="Arias T."/>
            <person name="Riano-Pachon D.M."/>
            <person name="Di Stilio V.S."/>
        </authorList>
    </citation>
    <scope>NUCLEOTIDE SEQUENCE [LARGE SCALE GENOMIC DNA]</scope>
    <source>
        <strain evidence="2">cv. WT478/WT964</strain>
        <tissue evidence="1">Leaves</tissue>
    </source>
</reference>
<name>A0A7J6W1N5_THATH</name>
<evidence type="ECO:0000313" key="2">
    <source>
        <dbReference type="Proteomes" id="UP000554482"/>
    </source>
</evidence>
<comment type="caution">
    <text evidence="1">The sequence shown here is derived from an EMBL/GenBank/DDBJ whole genome shotgun (WGS) entry which is preliminary data.</text>
</comment>
<proteinExistence type="predicted"/>
<dbReference type="EMBL" id="JABWDY010023512">
    <property type="protein sequence ID" value="KAF5190867.1"/>
    <property type="molecule type" value="Genomic_DNA"/>
</dbReference>
<organism evidence="1 2">
    <name type="scientific">Thalictrum thalictroides</name>
    <name type="common">Rue-anemone</name>
    <name type="synonym">Anemone thalictroides</name>
    <dbReference type="NCBI Taxonomy" id="46969"/>
    <lineage>
        <taxon>Eukaryota</taxon>
        <taxon>Viridiplantae</taxon>
        <taxon>Streptophyta</taxon>
        <taxon>Embryophyta</taxon>
        <taxon>Tracheophyta</taxon>
        <taxon>Spermatophyta</taxon>
        <taxon>Magnoliopsida</taxon>
        <taxon>Ranunculales</taxon>
        <taxon>Ranunculaceae</taxon>
        <taxon>Thalictroideae</taxon>
        <taxon>Thalictrum</taxon>
    </lineage>
</organism>
<accession>A0A7J6W1N5</accession>
<sequence length="81" mass="8693">MGDITIAAVTLGVVAAISRELVKGYMNLHFTNKALNTCKKAIEDIKKDGNVTSASVTVNANKQTVSVNQTFKPSELKLLTK</sequence>
<evidence type="ECO:0000313" key="1">
    <source>
        <dbReference type="EMBL" id="KAF5190867.1"/>
    </source>
</evidence>